<reference evidence="1 2" key="1">
    <citation type="submission" date="2020-09" db="EMBL/GenBank/DDBJ databases">
        <authorList>
            <person name="Ashkenazy H."/>
        </authorList>
    </citation>
    <scope>NUCLEOTIDE SEQUENCE [LARGE SCALE GENOMIC DNA]</scope>
    <source>
        <strain evidence="2">cv. Cdm-0</strain>
    </source>
</reference>
<proteinExistence type="predicted"/>
<dbReference type="EMBL" id="LR881466">
    <property type="protein sequence ID" value="CAD5311521.1"/>
    <property type="molecule type" value="Genomic_DNA"/>
</dbReference>
<dbReference type="Proteomes" id="UP000516314">
    <property type="component" value="Chromosome 1"/>
</dbReference>
<evidence type="ECO:0000313" key="1">
    <source>
        <dbReference type="EMBL" id="CAD5311521.1"/>
    </source>
</evidence>
<dbReference type="AlphaFoldDB" id="A0A7G2DRW3"/>
<evidence type="ECO:0000313" key="2">
    <source>
        <dbReference type="Proteomes" id="UP000516314"/>
    </source>
</evidence>
<protein>
    <submittedName>
        <fullName evidence="1">(thale cress) hypothetical protein</fullName>
    </submittedName>
</protein>
<gene>
    <name evidence="1" type="ORF">AT9943_LOCUS129</name>
</gene>
<name>A0A7G2DRW3_ARATH</name>
<sequence>MQLTSTSAEESSALIMIGDARITIAMRIVAARSVDRRSDML</sequence>
<organism evidence="1 2">
    <name type="scientific">Arabidopsis thaliana</name>
    <name type="common">Mouse-ear cress</name>
    <dbReference type="NCBI Taxonomy" id="3702"/>
    <lineage>
        <taxon>Eukaryota</taxon>
        <taxon>Viridiplantae</taxon>
        <taxon>Streptophyta</taxon>
        <taxon>Embryophyta</taxon>
        <taxon>Tracheophyta</taxon>
        <taxon>Spermatophyta</taxon>
        <taxon>Magnoliopsida</taxon>
        <taxon>eudicotyledons</taxon>
        <taxon>Gunneridae</taxon>
        <taxon>Pentapetalae</taxon>
        <taxon>rosids</taxon>
        <taxon>malvids</taxon>
        <taxon>Brassicales</taxon>
        <taxon>Brassicaceae</taxon>
        <taxon>Camelineae</taxon>
        <taxon>Arabidopsis</taxon>
    </lineage>
</organism>
<accession>A0A7G2DRW3</accession>